<keyword evidence="1" id="KW-0812">Transmembrane</keyword>
<dbReference type="Proteomes" id="UP001501094">
    <property type="component" value="Unassembled WGS sequence"/>
</dbReference>
<proteinExistence type="predicted"/>
<reference evidence="2 3" key="1">
    <citation type="journal article" date="2019" name="Int. J. Syst. Evol. Microbiol.">
        <title>The Global Catalogue of Microorganisms (GCM) 10K type strain sequencing project: providing services to taxonomists for standard genome sequencing and annotation.</title>
        <authorList>
            <consortium name="The Broad Institute Genomics Platform"/>
            <consortium name="The Broad Institute Genome Sequencing Center for Infectious Disease"/>
            <person name="Wu L."/>
            <person name="Ma J."/>
        </authorList>
    </citation>
    <scope>NUCLEOTIDE SEQUENCE [LARGE SCALE GENOMIC DNA]</scope>
    <source>
        <strain evidence="2 3">JCM 14326</strain>
    </source>
</reference>
<evidence type="ECO:0000313" key="3">
    <source>
        <dbReference type="Proteomes" id="UP001501094"/>
    </source>
</evidence>
<name>A0ABN2NHI6_9MICO</name>
<feature type="transmembrane region" description="Helical" evidence="1">
    <location>
        <begin position="211"/>
        <end position="243"/>
    </location>
</feature>
<accession>A0ABN2NHI6</accession>
<dbReference type="RefSeq" id="WP_344103914.1">
    <property type="nucleotide sequence ID" value="NZ_BAAANL010000005.1"/>
</dbReference>
<feature type="transmembrane region" description="Helical" evidence="1">
    <location>
        <begin position="42"/>
        <end position="59"/>
    </location>
</feature>
<dbReference type="EMBL" id="BAAANL010000005">
    <property type="protein sequence ID" value="GAA1867886.1"/>
    <property type="molecule type" value="Genomic_DNA"/>
</dbReference>
<organism evidence="2 3">
    <name type="scientific">Myceligenerans crystallogenes</name>
    <dbReference type="NCBI Taxonomy" id="316335"/>
    <lineage>
        <taxon>Bacteria</taxon>
        <taxon>Bacillati</taxon>
        <taxon>Actinomycetota</taxon>
        <taxon>Actinomycetes</taxon>
        <taxon>Micrococcales</taxon>
        <taxon>Promicromonosporaceae</taxon>
        <taxon>Myceligenerans</taxon>
    </lineage>
</organism>
<keyword evidence="1" id="KW-1133">Transmembrane helix</keyword>
<feature type="transmembrane region" description="Helical" evidence="1">
    <location>
        <begin position="86"/>
        <end position="110"/>
    </location>
</feature>
<evidence type="ECO:0000313" key="2">
    <source>
        <dbReference type="EMBL" id="GAA1867886.1"/>
    </source>
</evidence>
<evidence type="ECO:0000256" key="1">
    <source>
        <dbReference type="SAM" id="Phobius"/>
    </source>
</evidence>
<protein>
    <submittedName>
        <fullName evidence="2">DUF2189 domain-containing protein</fullName>
    </submittedName>
</protein>
<keyword evidence="3" id="KW-1185">Reference proteome</keyword>
<comment type="caution">
    <text evidence="2">The sequence shown here is derived from an EMBL/GenBank/DDBJ whole genome shotgun (WGS) entry which is preliminary data.</text>
</comment>
<keyword evidence="1" id="KW-0472">Membrane</keyword>
<sequence length="253" mass="25800">MSERIAPGPFEPSEPADVPAAAGTFTVGEALSFAWQKYTGNALLWILFVLLLVVANLVFNSGSLSTDNVAEVQQSMRSPGEAGFPALVRAVLTFAGTGLGLVLGLIGVVASGILQGMGTAAALDEAGGAKPTFAGLFRPRNLGMIVVAALLLVVAQAVGAALCGIGLLVVAVFAVFTYQGVIDKDQNAWAAFTASFRLVGRNLGPVLLLELALLGINVLGALLCGLGLLITIPVTLIALAFAYRRLAGGPVVA</sequence>
<gene>
    <name evidence="2" type="ORF">GCM10009751_27930</name>
</gene>
<feature type="transmembrane region" description="Helical" evidence="1">
    <location>
        <begin position="145"/>
        <end position="176"/>
    </location>
</feature>